<dbReference type="AlphaFoldDB" id="A0AB35I156"/>
<dbReference type="Gene3D" id="1.20.1720.10">
    <property type="entry name" value="Multidrug resistance protein D"/>
    <property type="match status" value="1"/>
</dbReference>
<evidence type="ECO:0000256" key="6">
    <source>
        <dbReference type="ARBA" id="ARBA00023136"/>
    </source>
</evidence>
<evidence type="ECO:0000313" key="9">
    <source>
        <dbReference type="EMBL" id="MCX2803340.1"/>
    </source>
</evidence>
<reference evidence="9" key="1">
    <citation type="submission" date="2022-11" db="EMBL/GenBank/DDBJ databases">
        <title>Chitin-degrading and fungicidal potential of chitinolytic bacterial strains from marine environment of the Pacific Ocean regions.</title>
        <authorList>
            <person name="Pentekhina I."/>
            <person name="Nedashkovskaya O."/>
            <person name="Seitkalieva A."/>
            <person name="Podvolotskaya A."/>
            <person name="Tekutyeva L."/>
            <person name="Balabanova L."/>
        </authorList>
    </citation>
    <scope>NUCLEOTIDE SEQUENCE</scope>
    <source>
        <strain evidence="9">KMM 6838</strain>
    </source>
</reference>
<feature type="transmembrane region" description="Helical" evidence="7">
    <location>
        <begin position="334"/>
        <end position="354"/>
    </location>
</feature>
<feature type="transmembrane region" description="Helical" evidence="7">
    <location>
        <begin position="142"/>
        <end position="164"/>
    </location>
</feature>
<evidence type="ECO:0000259" key="8">
    <source>
        <dbReference type="PROSITE" id="PS50850"/>
    </source>
</evidence>
<dbReference type="InterPro" id="IPR020846">
    <property type="entry name" value="MFS_dom"/>
</dbReference>
<name>A0AB35I156_MICTH</name>
<dbReference type="Gene3D" id="1.20.1250.20">
    <property type="entry name" value="MFS general substrate transporter like domains"/>
    <property type="match status" value="1"/>
</dbReference>
<feature type="transmembrane region" description="Helical" evidence="7">
    <location>
        <begin position="366"/>
        <end position="387"/>
    </location>
</feature>
<dbReference type="InterPro" id="IPR004638">
    <property type="entry name" value="EmrB-like"/>
</dbReference>
<dbReference type="InterPro" id="IPR036259">
    <property type="entry name" value="MFS_trans_sf"/>
</dbReference>
<comment type="subcellular location">
    <subcellularLocation>
        <location evidence="1">Cell membrane</location>
        <topology evidence="1">Multi-pass membrane protein</topology>
    </subcellularLocation>
</comment>
<dbReference type="GO" id="GO:0005886">
    <property type="term" value="C:plasma membrane"/>
    <property type="evidence" value="ECO:0007669"/>
    <property type="project" value="UniProtKB-SubCell"/>
</dbReference>
<feature type="transmembrane region" description="Helical" evidence="7">
    <location>
        <begin position="84"/>
        <end position="103"/>
    </location>
</feature>
<keyword evidence="2" id="KW-0813">Transport</keyword>
<dbReference type="RefSeq" id="WP_266066739.1">
    <property type="nucleotide sequence ID" value="NZ_JAPHQB010000053.1"/>
</dbReference>
<evidence type="ECO:0000256" key="5">
    <source>
        <dbReference type="ARBA" id="ARBA00022989"/>
    </source>
</evidence>
<comment type="caution">
    <text evidence="9">The sequence shown here is derived from an EMBL/GenBank/DDBJ whole genome shotgun (WGS) entry which is preliminary data.</text>
</comment>
<evidence type="ECO:0000256" key="7">
    <source>
        <dbReference type="SAM" id="Phobius"/>
    </source>
</evidence>
<dbReference type="PROSITE" id="PS50850">
    <property type="entry name" value="MFS"/>
    <property type="match status" value="1"/>
</dbReference>
<feature type="transmembrane region" description="Helical" evidence="7">
    <location>
        <begin position="307"/>
        <end position="327"/>
    </location>
</feature>
<protein>
    <submittedName>
        <fullName evidence="9">DHA2 family efflux MFS transporter permease subunit</fullName>
    </submittedName>
</protein>
<feature type="transmembrane region" description="Helical" evidence="7">
    <location>
        <begin position="208"/>
        <end position="227"/>
    </location>
</feature>
<feature type="transmembrane region" description="Helical" evidence="7">
    <location>
        <begin position="170"/>
        <end position="188"/>
    </location>
</feature>
<dbReference type="SUPFAM" id="SSF103473">
    <property type="entry name" value="MFS general substrate transporter"/>
    <property type="match status" value="1"/>
</dbReference>
<sequence length="464" mass="48146">MNDNTSTLQSIPKRSWGIAAVTGAGAFMAMLDSTVANLAIESIREDFSSSLSIVQWVATGYLCALAVSLPASAWLGVRYGYGRLWASSLAVFVLASIFCAIAPDPSTLIVARLIQGLAGGLMVPAGQAVIGSTIDKRQLGRIFGTLGLVIALGAAIGPAVGGFLLDATSWRWLFWINVPIGLIALIAARGLVPRGVRDSNRVMDFKGFALLSIGLPLLLFGAFEIGLSGNSQTVIVALIFGTALVILFVFTALQSKNPLINLRLLQRTTFSTATITTGLTGANMYGGLLVIPIYLQLVAGMEPLSTGLWFLVMGLGSALVLPVAGSLTDRFGPGVVSLAGTVLLLFSAIPFVFPQVPSSTVLTVSFVARGVGMALAQMPAMTAAYTAVSGEEMGDATTLVNIVQRMGGAIGAVGLVVIVQHTGGSTSMTAHNIGFTSLAAISALTIITAGLMYRQSKLNPVHDV</sequence>
<dbReference type="PANTHER" id="PTHR42718:SF46">
    <property type="entry name" value="BLR6921 PROTEIN"/>
    <property type="match status" value="1"/>
</dbReference>
<dbReference type="PRINTS" id="PR01036">
    <property type="entry name" value="TCRTETB"/>
</dbReference>
<dbReference type="InterPro" id="IPR011701">
    <property type="entry name" value="MFS"/>
</dbReference>
<dbReference type="EMBL" id="JAPHQB010000053">
    <property type="protein sequence ID" value="MCX2803340.1"/>
    <property type="molecule type" value="Genomic_DNA"/>
</dbReference>
<dbReference type="GO" id="GO:0022857">
    <property type="term" value="F:transmembrane transporter activity"/>
    <property type="evidence" value="ECO:0007669"/>
    <property type="project" value="InterPro"/>
</dbReference>
<proteinExistence type="predicted"/>
<feature type="transmembrane region" description="Helical" evidence="7">
    <location>
        <begin position="16"/>
        <end position="40"/>
    </location>
</feature>
<evidence type="ECO:0000256" key="2">
    <source>
        <dbReference type="ARBA" id="ARBA00022448"/>
    </source>
</evidence>
<keyword evidence="5 7" id="KW-1133">Transmembrane helix</keyword>
<evidence type="ECO:0000256" key="1">
    <source>
        <dbReference type="ARBA" id="ARBA00004651"/>
    </source>
</evidence>
<evidence type="ECO:0000256" key="3">
    <source>
        <dbReference type="ARBA" id="ARBA00022475"/>
    </source>
</evidence>
<keyword evidence="3" id="KW-1003">Cell membrane</keyword>
<dbReference type="NCBIfam" id="TIGR00711">
    <property type="entry name" value="efflux_EmrB"/>
    <property type="match status" value="1"/>
</dbReference>
<dbReference type="Proteomes" id="UP001209730">
    <property type="component" value="Unassembled WGS sequence"/>
</dbReference>
<accession>A0AB35I156</accession>
<feature type="transmembrane region" description="Helical" evidence="7">
    <location>
        <begin position="433"/>
        <end position="453"/>
    </location>
</feature>
<keyword evidence="6 7" id="KW-0472">Membrane</keyword>
<gene>
    <name evidence="9" type="ORF">OQJ68_16290</name>
</gene>
<dbReference type="PANTHER" id="PTHR42718">
    <property type="entry name" value="MAJOR FACILITATOR SUPERFAMILY MULTIDRUG TRANSPORTER MFSC"/>
    <property type="match status" value="1"/>
</dbReference>
<feature type="transmembrane region" description="Helical" evidence="7">
    <location>
        <begin position="273"/>
        <end position="295"/>
    </location>
</feature>
<keyword evidence="4 7" id="KW-0812">Transmembrane</keyword>
<feature type="transmembrane region" description="Helical" evidence="7">
    <location>
        <begin position="52"/>
        <end position="77"/>
    </location>
</feature>
<feature type="transmembrane region" description="Helical" evidence="7">
    <location>
        <begin position="233"/>
        <end position="253"/>
    </location>
</feature>
<evidence type="ECO:0000256" key="4">
    <source>
        <dbReference type="ARBA" id="ARBA00022692"/>
    </source>
</evidence>
<organism evidence="9 10">
    <name type="scientific">Microbulbifer thermotolerans</name>
    <dbReference type="NCBI Taxonomy" id="252514"/>
    <lineage>
        <taxon>Bacteria</taxon>
        <taxon>Pseudomonadati</taxon>
        <taxon>Pseudomonadota</taxon>
        <taxon>Gammaproteobacteria</taxon>
        <taxon>Cellvibrionales</taxon>
        <taxon>Microbulbiferaceae</taxon>
        <taxon>Microbulbifer</taxon>
    </lineage>
</organism>
<feature type="transmembrane region" description="Helical" evidence="7">
    <location>
        <begin position="399"/>
        <end position="421"/>
    </location>
</feature>
<evidence type="ECO:0000313" key="10">
    <source>
        <dbReference type="Proteomes" id="UP001209730"/>
    </source>
</evidence>
<feature type="domain" description="Major facilitator superfamily (MFS) profile" evidence="8">
    <location>
        <begin position="18"/>
        <end position="457"/>
    </location>
</feature>
<dbReference type="Pfam" id="PF07690">
    <property type="entry name" value="MFS_1"/>
    <property type="match status" value="1"/>
</dbReference>
<feature type="transmembrane region" description="Helical" evidence="7">
    <location>
        <begin position="109"/>
        <end position="130"/>
    </location>
</feature>